<protein>
    <submittedName>
        <fullName evidence="6">SHL2A protein</fullName>
    </submittedName>
</protein>
<gene>
    <name evidence="3" type="ORF">DME_LOCUS6743</name>
</gene>
<evidence type="ECO:0000313" key="3">
    <source>
        <dbReference type="EMBL" id="VDN56770.1"/>
    </source>
</evidence>
<dbReference type="WBParaSite" id="DME_0000238301-mRNA-1">
    <property type="protein sequence ID" value="DME_0000238301-mRNA-1"/>
    <property type="gene ID" value="DME_0000238301"/>
</dbReference>
<evidence type="ECO:0000313" key="6">
    <source>
        <dbReference type="WBParaSite" id="DME_0000238301-mRNA-1"/>
    </source>
</evidence>
<name>A0A0N4U657_DRAME</name>
<proteinExistence type="predicted"/>
<dbReference type="Proteomes" id="UP000038040">
    <property type="component" value="Unplaced"/>
</dbReference>
<feature type="signal peptide" evidence="2">
    <location>
        <begin position="1"/>
        <end position="19"/>
    </location>
</feature>
<keyword evidence="1" id="KW-0472">Membrane</keyword>
<dbReference type="OrthoDB" id="5855660at2759"/>
<evidence type="ECO:0000313" key="4">
    <source>
        <dbReference type="Proteomes" id="UP000038040"/>
    </source>
</evidence>
<feature type="transmembrane region" description="Helical" evidence="1">
    <location>
        <begin position="71"/>
        <end position="104"/>
    </location>
</feature>
<reference evidence="3 5" key="2">
    <citation type="submission" date="2018-11" db="EMBL/GenBank/DDBJ databases">
        <authorList>
            <consortium name="Pathogen Informatics"/>
        </authorList>
    </citation>
    <scope>NUCLEOTIDE SEQUENCE [LARGE SCALE GENOMIC DNA]</scope>
</reference>
<evidence type="ECO:0000313" key="5">
    <source>
        <dbReference type="Proteomes" id="UP000274756"/>
    </source>
</evidence>
<keyword evidence="5" id="KW-1185">Reference proteome</keyword>
<keyword evidence="2" id="KW-0732">Signal</keyword>
<organism evidence="4 6">
    <name type="scientific">Dracunculus medinensis</name>
    <name type="common">Guinea worm</name>
    <dbReference type="NCBI Taxonomy" id="318479"/>
    <lineage>
        <taxon>Eukaryota</taxon>
        <taxon>Metazoa</taxon>
        <taxon>Ecdysozoa</taxon>
        <taxon>Nematoda</taxon>
        <taxon>Chromadorea</taxon>
        <taxon>Rhabditida</taxon>
        <taxon>Spirurina</taxon>
        <taxon>Dracunculoidea</taxon>
        <taxon>Dracunculidae</taxon>
        <taxon>Dracunculus</taxon>
    </lineage>
</organism>
<evidence type="ECO:0000256" key="2">
    <source>
        <dbReference type="SAM" id="SignalP"/>
    </source>
</evidence>
<dbReference type="Proteomes" id="UP000274756">
    <property type="component" value="Unassembled WGS sequence"/>
</dbReference>
<accession>A0A0N4U657</accession>
<sequence length="117" mass="13030">TGASSVLLGFFVLFHFGFCEKKDGGSSISGISVTCYSNLKECQNGCRFSCYLVDHCNDSKSPMVACAPGLVAILLITFVFILAVAFTCCLVCIFTPVCCFYKWWRKKRNKNRTRARV</sequence>
<feature type="chain" id="PRO_5041039144" evidence="2">
    <location>
        <begin position="20"/>
        <end position="117"/>
    </location>
</feature>
<dbReference type="AlphaFoldDB" id="A0A0N4U657"/>
<reference evidence="6" key="1">
    <citation type="submission" date="2017-02" db="UniProtKB">
        <authorList>
            <consortium name="WormBaseParasite"/>
        </authorList>
    </citation>
    <scope>IDENTIFICATION</scope>
</reference>
<evidence type="ECO:0000256" key="1">
    <source>
        <dbReference type="SAM" id="Phobius"/>
    </source>
</evidence>
<keyword evidence="1" id="KW-1133">Transmembrane helix</keyword>
<keyword evidence="1" id="KW-0812">Transmembrane</keyword>
<dbReference type="EMBL" id="UYYG01001157">
    <property type="protein sequence ID" value="VDN56770.1"/>
    <property type="molecule type" value="Genomic_DNA"/>
</dbReference>